<evidence type="ECO:0000313" key="3">
    <source>
        <dbReference type="Proteomes" id="UP000316095"/>
    </source>
</evidence>
<organism evidence="2 3">
    <name type="scientific">Rubinisphaera italica</name>
    <dbReference type="NCBI Taxonomy" id="2527969"/>
    <lineage>
        <taxon>Bacteria</taxon>
        <taxon>Pseudomonadati</taxon>
        <taxon>Planctomycetota</taxon>
        <taxon>Planctomycetia</taxon>
        <taxon>Planctomycetales</taxon>
        <taxon>Planctomycetaceae</taxon>
        <taxon>Rubinisphaera</taxon>
    </lineage>
</organism>
<dbReference type="EMBL" id="SJPG01000001">
    <property type="protein sequence ID" value="TWT60261.1"/>
    <property type="molecule type" value="Genomic_DNA"/>
</dbReference>
<gene>
    <name evidence="2" type="ORF">Pan54_09750</name>
</gene>
<dbReference type="Proteomes" id="UP000316095">
    <property type="component" value="Unassembled WGS sequence"/>
</dbReference>
<evidence type="ECO:0000313" key="2">
    <source>
        <dbReference type="EMBL" id="TWT60261.1"/>
    </source>
</evidence>
<accession>A0A5C5XCZ0</accession>
<sequence length="63" mass="7085">MWNDWQTYVALGFVLIAIGLLVRRLTSKESACMSCDHRPSSRDKQGNVEIVQLDLGKRPVPKG</sequence>
<dbReference type="RefSeq" id="WP_146502410.1">
    <property type="nucleotide sequence ID" value="NZ_SJPG01000001.1"/>
</dbReference>
<reference evidence="2 3" key="1">
    <citation type="submission" date="2019-02" db="EMBL/GenBank/DDBJ databases">
        <title>Deep-cultivation of Planctomycetes and their phenomic and genomic characterization uncovers novel biology.</title>
        <authorList>
            <person name="Wiegand S."/>
            <person name="Jogler M."/>
            <person name="Boedeker C."/>
            <person name="Pinto D."/>
            <person name="Vollmers J."/>
            <person name="Rivas-Marin E."/>
            <person name="Kohn T."/>
            <person name="Peeters S.H."/>
            <person name="Heuer A."/>
            <person name="Rast P."/>
            <person name="Oberbeckmann S."/>
            <person name="Bunk B."/>
            <person name="Jeske O."/>
            <person name="Meyerdierks A."/>
            <person name="Storesund J.E."/>
            <person name="Kallscheuer N."/>
            <person name="Luecker S."/>
            <person name="Lage O.M."/>
            <person name="Pohl T."/>
            <person name="Merkel B.J."/>
            <person name="Hornburger P."/>
            <person name="Mueller R.-W."/>
            <person name="Bruemmer F."/>
            <person name="Labrenz M."/>
            <person name="Spormann A.M."/>
            <person name="Op Den Camp H."/>
            <person name="Overmann J."/>
            <person name="Amann R."/>
            <person name="Jetten M.S.M."/>
            <person name="Mascher T."/>
            <person name="Medema M.H."/>
            <person name="Devos D.P."/>
            <person name="Kaster A.-K."/>
            <person name="Ovreas L."/>
            <person name="Rohde M."/>
            <person name="Galperin M.Y."/>
            <person name="Jogler C."/>
        </authorList>
    </citation>
    <scope>NUCLEOTIDE SEQUENCE [LARGE SCALE GENOMIC DNA]</scope>
    <source>
        <strain evidence="2 3">Pan54</strain>
    </source>
</reference>
<comment type="caution">
    <text evidence="2">The sequence shown here is derived from an EMBL/GenBank/DDBJ whole genome shotgun (WGS) entry which is preliminary data.</text>
</comment>
<keyword evidence="3" id="KW-1185">Reference proteome</keyword>
<protein>
    <submittedName>
        <fullName evidence="2">Uncharacterized protein</fullName>
    </submittedName>
</protein>
<name>A0A5C5XCZ0_9PLAN</name>
<proteinExistence type="predicted"/>
<keyword evidence="1" id="KW-1133">Transmembrane helix</keyword>
<dbReference type="AlphaFoldDB" id="A0A5C5XCZ0"/>
<keyword evidence="1" id="KW-0812">Transmembrane</keyword>
<keyword evidence="1" id="KW-0472">Membrane</keyword>
<feature type="transmembrane region" description="Helical" evidence="1">
    <location>
        <begin position="6"/>
        <end position="23"/>
    </location>
</feature>
<evidence type="ECO:0000256" key="1">
    <source>
        <dbReference type="SAM" id="Phobius"/>
    </source>
</evidence>